<dbReference type="Proteomes" id="UP001567538">
    <property type="component" value="Unassembled WGS sequence"/>
</dbReference>
<name>A0ABD1GJM5_SALDI</name>
<reference evidence="1 2" key="1">
    <citation type="submission" date="2024-06" db="EMBL/GenBank/DDBJ databases">
        <title>A chromosome level genome sequence of Diviner's sage (Salvia divinorum).</title>
        <authorList>
            <person name="Ford S.A."/>
            <person name="Ro D.-K."/>
            <person name="Ness R.W."/>
            <person name="Phillips M.A."/>
        </authorList>
    </citation>
    <scope>NUCLEOTIDE SEQUENCE [LARGE SCALE GENOMIC DNA]</scope>
    <source>
        <strain evidence="1">SAF-2024a</strain>
        <tissue evidence="1">Leaf</tissue>
    </source>
</reference>
<gene>
    <name evidence="1" type="ORF">AAHA92_20185</name>
</gene>
<protein>
    <submittedName>
        <fullName evidence="1">Uncharacterized protein</fullName>
    </submittedName>
</protein>
<sequence>MIFFRPRQQGNEQGWIHSKGGFLTAKYNFTEQFPHHRESEGNASNSNWMGKCSNDCRLIFSEAGDCKPSHKVVVACLTRTTKALRGIQLRTL</sequence>
<comment type="caution">
    <text evidence="1">The sequence shown here is derived from an EMBL/GenBank/DDBJ whole genome shotgun (WGS) entry which is preliminary data.</text>
</comment>
<dbReference type="AlphaFoldDB" id="A0ABD1GJM5"/>
<keyword evidence="2" id="KW-1185">Reference proteome</keyword>
<organism evidence="1 2">
    <name type="scientific">Salvia divinorum</name>
    <name type="common">Maria pastora</name>
    <name type="synonym">Diviner's sage</name>
    <dbReference type="NCBI Taxonomy" id="28513"/>
    <lineage>
        <taxon>Eukaryota</taxon>
        <taxon>Viridiplantae</taxon>
        <taxon>Streptophyta</taxon>
        <taxon>Embryophyta</taxon>
        <taxon>Tracheophyta</taxon>
        <taxon>Spermatophyta</taxon>
        <taxon>Magnoliopsida</taxon>
        <taxon>eudicotyledons</taxon>
        <taxon>Gunneridae</taxon>
        <taxon>Pentapetalae</taxon>
        <taxon>asterids</taxon>
        <taxon>lamiids</taxon>
        <taxon>Lamiales</taxon>
        <taxon>Lamiaceae</taxon>
        <taxon>Nepetoideae</taxon>
        <taxon>Mentheae</taxon>
        <taxon>Salviinae</taxon>
        <taxon>Salvia</taxon>
        <taxon>Salvia subgen. Calosphace</taxon>
    </lineage>
</organism>
<accession>A0ABD1GJM5</accession>
<proteinExistence type="predicted"/>
<evidence type="ECO:0000313" key="1">
    <source>
        <dbReference type="EMBL" id="KAL1543176.1"/>
    </source>
</evidence>
<dbReference type="EMBL" id="JBEAFC010000008">
    <property type="protein sequence ID" value="KAL1543176.1"/>
    <property type="molecule type" value="Genomic_DNA"/>
</dbReference>
<evidence type="ECO:0000313" key="2">
    <source>
        <dbReference type="Proteomes" id="UP001567538"/>
    </source>
</evidence>